<sequence length="411" mass="45551">MPLLVIGLALGCLALRVAVLADLHLDPAFVGTGTGTSLCRRPSTEQPAPLSRAGCDSSRRLVELTLDALEDVGPIDAIFYLGDLGPHQVGSVKALQQAFDEARELLERSEVPIFPVLGNNDVHPNYHVKERDDPLVRAYADVFRSRMGDAAYHSFCQYGYYAVDLGEFRVVALNTVHYSPRAPSRPEDSDQQLEWLNETLRTAEIEGRKVIILTHTPFGINAHDGTITTRDTPTLRFRALVRRYRRTLSLILHGHYHAAYPASIAIGTRVLVPVLVCPSIAPSNDNDPGFYILELDSPDAPDYLHYALDLAEANAALRAGELPQYALIYRFSQRYAPWLGRECPLTSTCIERLYQLTPARPSLWSQLAAAATGLRCDRRRPFLCSAVSETPEQYATCIGHEPQHVPPSARS</sequence>
<gene>
    <name evidence="5" type="ORF">GMRT_11987</name>
</gene>
<keyword evidence="1" id="KW-0378">Hydrolase</keyword>
<dbReference type="InterPro" id="IPR029052">
    <property type="entry name" value="Metallo-depent_PP-like"/>
</dbReference>
<protein>
    <submittedName>
        <fullName evidence="5">Acid sphingomyelinase</fullName>
    </submittedName>
</protein>
<dbReference type="PANTHER" id="PTHR10340">
    <property type="entry name" value="SPHINGOMYELIN PHOSPHODIESTERASE"/>
    <property type="match status" value="1"/>
</dbReference>
<dbReference type="GO" id="GO:0016787">
    <property type="term" value="F:hydrolase activity"/>
    <property type="evidence" value="ECO:0007669"/>
    <property type="project" value="UniProtKB-KW"/>
</dbReference>
<dbReference type="SUPFAM" id="SSF56300">
    <property type="entry name" value="Metallo-dependent phosphatases"/>
    <property type="match status" value="1"/>
</dbReference>
<evidence type="ECO:0000256" key="2">
    <source>
        <dbReference type="ARBA" id="ARBA00023180"/>
    </source>
</evidence>
<evidence type="ECO:0000256" key="3">
    <source>
        <dbReference type="SAM" id="SignalP"/>
    </source>
</evidence>
<reference evidence="5 6" key="1">
    <citation type="submission" date="2019-05" db="EMBL/GenBank/DDBJ databases">
        <title>The compact genome of Giardia muris reveals important steps in the evolution of intestinal protozoan parasites.</title>
        <authorList>
            <person name="Xu F."/>
            <person name="Jimenez-Gonzalez A."/>
            <person name="Einarsson E."/>
            <person name="Astvaldsson A."/>
            <person name="Peirasmaki D."/>
            <person name="Eckmann L."/>
            <person name="Andersson J.O."/>
            <person name="Svard S.G."/>
            <person name="Jerlstrom-Hultqvist J."/>
        </authorList>
    </citation>
    <scope>NUCLEOTIDE SEQUENCE [LARGE SCALE GENOMIC DNA]</scope>
    <source>
        <strain evidence="5 6">Roberts-Thomson</strain>
    </source>
</reference>
<name>A0A4Z1T521_GIAMU</name>
<dbReference type="Proteomes" id="UP000315496">
    <property type="component" value="Chromosome 3"/>
</dbReference>
<accession>A0A4Z1T521</accession>
<dbReference type="OrthoDB" id="348678at2759"/>
<evidence type="ECO:0000256" key="1">
    <source>
        <dbReference type="ARBA" id="ARBA00022801"/>
    </source>
</evidence>
<feature type="chain" id="PRO_5021341778" evidence="3">
    <location>
        <begin position="22"/>
        <end position="411"/>
    </location>
</feature>
<dbReference type="PANTHER" id="PTHR10340:SF57">
    <property type="entry name" value="METALLOPHOS DOMAIN-CONTAINING PROTEIN"/>
    <property type="match status" value="1"/>
</dbReference>
<dbReference type="Gene3D" id="3.60.21.10">
    <property type="match status" value="1"/>
</dbReference>
<dbReference type="VEuPathDB" id="GiardiaDB:GMRT_11987"/>
<dbReference type="AlphaFoldDB" id="A0A4Z1T521"/>
<comment type="caution">
    <text evidence="5">The sequence shown here is derived from an EMBL/GenBank/DDBJ whole genome shotgun (WGS) entry which is preliminary data.</text>
</comment>
<keyword evidence="2" id="KW-0325">Glycoprotein</keyword>
<organism evidence="5 6">
    <name type="scientific">Giardia muris</name>
    <dbReference type="NCBI Taxonomy" id="5742"/>
    <lineage>
        <taxon>Eukaryota</taxon>
        <taxon>Metamonada</taxon>
        <taxon>Diplomonadida</taxon>
        <taxon>Hexamitidae</taxon>
        <taxon>Giardiinae</taxon>
        <taxon>Giardia</taxon>
    </lineage>
</organism>
<evidence type="ECO:0000313" key="6">
    <source>
        <dbReference type="Proteomes" id="UP000315496"/>
    </source>
</evidence>
<dbReference type="Pfam" id="PF00149">
    <property type="entry name" value="Metallophos"/>
    <property type="match status" value="1"/>
</dbReference>
<keyword evidence="6" id="KW-1185">Reference proteome</keyword>
<evidence type="ECO:0000259" key="4">
    <source>
        <dbReference type="Pfam" id="PF00149"/>
    </source>
</evidence>
<evidence type="ECO:0000313" key="5">
    <source>
        <dbReference type="EMBL" id="TNJ27619.1"/>
    </source>
</evidence>
<dbReference type="InterPro" id="IPR004843">
    <property type="entry name" value="Calcineurin-like_PHP"/>
</dbReference>
<feature type="signal peptide" evidence="3">
    <location>
        <begin position="1"/>
        <end position="21"/>
    </location>
</feature>
<feature type="domain" description="Calcineurin-like phosphoesterase" evidence="4">
    <location>
        <begin position="15"/>
        <end position="258"/>
    </location>
</feature>
<keyword evidence="3" id="KW-0732">Signal</keyword>
<proteinExistence type="predicted"/>
<dbReference type="EMBL" id="VDLU01000003">
    <property type="protein sequence ID" value="TNJ27619.1"/>
    <property type="molecule type" value="Genomic_DNA"/>
</dbReference>